<evidence type="ECO:0000256" key="5">
    <source>
        <dbReference type="ARBA" id="ARBA00022989"/>
    </source>
</evidence>
<evidence type="ECO:0000313" key="11">
    <source>
        <dbReference type="Proteomes" id="UP001140817"/>
    </source>
</evidence>
<evidence type="ECO:0000256" key="3">
    <source>
        <dbReference type="ARBA" id="ARBA00022741"/>
    </source>
</evidence>
<evidence type="ECO:0000259" key="8">
    <source>
        <dbReference type="PROSITE" id="PS50893"/>
    </source>
</evidence>
<dbReference type="Proteomes" id="UP001140817">
    <property type="component" value="Unassembled WGS sequence"/>
</dbReference>
<evidence type="ECO:0000256" key="1">
    <source>
        <dbReference type="ARBA" id="ARBA00004651"/>
    </source>
</evidence>
<feature type="transmembrane region" description="Helical" evidence="7">
    <location>
        <begin position="25"/>
        <end position="51"/>
    </location>
</feature>
<dbReference type="AlphaFoldDB" id="A0A9X2S5T5"/>
<reference evidence="10" key="1">
    <citation type="submission" date="2022-07" db="EMBL/GenBank/DDBJ databases">
        <title>Enhanced cultured diversity of the mouse gut microbiota enables custom-made synthetic communities.</title>
        <authorList>
            <person name="Afrizal A."/>
        </authorList>
    </citation>
    <scope>NUCLEOTIDE SEQUENCE</scope>
    <source>
        <strain evidence="10">DSM 29186</strain>
    </source>
</reference>
<accession>A0A9X2S5T5</accession>
<keyword evidence="6 7" id="KW-0472">Membrane</keyword>
<dbReference type="CDD" id="cd03228">
    <property type="entry name" value="ABCC_MRP_Like"/>
    <property type="match status" value="1"/>
</dbReference>
<dbReference type="InterPro" id="IPR039421">
    <property type="entry name" value="Type_1_exporter"/>
</dbReference>
<dbReference type="Pfam" id="PF00005">
    <property type="entry name" value="ABC_tran"/>
    <property type="match status" value="1"/>
</dbReference>
<dbReference type="InterPro" id="IPR027417">
    <property type="entry name" value="P-loop_NTPase"/>
</dbReference>
<dbReference type="Gene3D" id="1.20.1560.10">
    <property type="entry name" value="ABC transporter type 1, transmembrane domain"/>
    <property type="match status" value="1"/>
</dbReference>
<dbReference type="PANTHER" id="PTHR24221">
    <property type="entry name" value="ATP-BINDING CASSETTE SUB-FAMILY B"/>
    <property type="match status" value="1"/>
</dbReference>
<dbReference type="SMART" id="SM00382">
    <property type="entry name" value="AAA"/>
    <property type="match status" value="1"/>
</dbReference>
<dbReference type="GO" id="GO:0034040">
    <property type="term" value="F:ATPase-coupled lipid transmembrane transporter activity"/>
    <property type="evidence" value="ECO:0007669"/>
    <property type="project" value="TreeGrafter"/>
</dbReference>
<keyword evidence="3" id="KW-0547">Nucleotide-binding</keyword>
<dbReference type="GO" id="GO:0005524">
    <property type="term" value="F:ATP binding"/>
    <property type="evidence" value="ECO:0007669"/>
    <property type="project" value="UniProtKB-KW"/>
</dbReference>
<evidence type="ECO:0000259" key="9">
    <source>
        <dbReference type="PROSITE" id="PS50929"/>
    </source>
</evidence>
<evidence type="ECO:0000256" key="2">
    <source>
        <dbReference type="ARBA" id="ARBA00022692"/>
    </source>
</evidence>
<comment type="subcellular location">
    <subcellularLocation>
        <location evidence="1">Cell membrane</location>
        <topology evidence="1">Multi-pass membrane protein</topology>
    </subcellularLocation>
</comment>
<dbReference type="PROSITE" id="PS50893">
    <property type="entry name" value="ABC_TRANSPORTER_2"/>
    <property type="match status" value="1"/>
</dbReference>
<gene>
    <name evidence="10" type="ORF">NSA58_19755</name>
</gene>
<dbReference type="SUPFAM" id="SSF90123">
    <property type="entry name" value="ABC transporter transmembrane region"/>
    <property type="match status" value="1"/>
</dbReference>
<evidence type="ECO:0000256" key="7">
    <source>
        <dbReference type="SAM" id="Phobius"/>
    </source>
</evidence>
<dbReference type="EMBL" id="JANKBY010000496">
    <property type="protein sequence ID" value="MCR1825001.1"/>
    <property type="molecule type" value="Genomic_DNA"/>
</dbReference>
<dbReference type="InterPro" id="IPR003593">
    <property type="entry name" value="AAA+_ATPase"/>
</dbReference>
<feature type="domain" description="ABC transporter" evidence="8">
    <location>
        <begin position="348"/>
        <end position="592"/>
    </location>
</feature>
<dbReference type="GO" id="GO:0016887">
    <property type="term" value="F:ATP hydrolysis activity"/>
    <property type="evidence" value="ECO:0007669"/>
    <property type="project" value="InterPro"/>
</dbReference>
<dbReference type="InterPro" id="IPR003439">
    <property type="entry name" value="ABC_transporter-like_ATP-bd"/>
</dbReference>
<dbReference type="Gene3D" id="3.40.50.300">
    <property type="entry name" value="P-loop containing nucleotide triphosphate hydrolases"/>
    <property type="match status" value="1"/>
</dbReference>
<keyword evidence="5 7" id="KW-1133">Transmembrane helix</keyword>
<dbReference type="GO" id="GO:0005886">
    <property type="term" value="C:plasma membrane"/>
    <property type="evidence" value="ECO:0007669"/>
    <property type="project" value="UniProtKB-SubCell"/>
</dbReference>
<keyword evidence="11" id="KW-1185">Reference proteome</keyword>
<evidence type="ECO:0000256" key="6">
    <source>
        <dbReference type="ARBA" id="ARBA00023136"/>
    </source>
</evidence>
<dbReference type="SUPFAM" id="SSF52540">
    <property type="entry name" value="P-loop containing nucleoside triphosphate hydrolases"/>
    <property type="match status" value="1"/>
</dbReference>
<sequence>MKAKKNSLRGIKDCLKLLFKYDKKYLFISIIMAIFQGVIPTFTLTISQQILNTLQKNQTTIKYLVFLLSIYAMLNVIPSLIISIYSYYRTKFNKNFEKYIDELLLKKILKLNLKDFEDDEVYDMINRAKSQRGINLTTLFENSVNLVKEIISIVSLIVLLSKFNVWLILIVIIVPIINSLFSVKFGKEQYDIVYDRTYKERKLWYIDHLVSKGQAYKEIKLFNIGNKLLNYYLKLKTEIIKQDLKVVKKTFWTTLLCMFFDSVIDAMIIGYIIFQGFLKKILIGDTTVYIQAVQSIKSNVESIFTLVSTIIQESFYINLFFDLLEYNISDTPDELLGDKFTISNIEHIKIENLSYKYPESDCYALENINLEISKGESIALVGRNGSGKTTLIKILMGFYDNYEGVIKINGINFKKIDKQSYRDIVSSVFQDYIKYEATLRENVSIGLGISLGESNENIDSKILEVIKKTNLKSSIYKENGLDTILGTWFGKTQLSMGEWQRLAISRALLKNADLYIFDEPDASLDAEAESQLLNLYKSTFKDKIGIFITHNISTASKITDNIVVLDNGSIAERGNHKELLCEQGIYSKLFYSNN</sequence>
<feature type="domain" description="ABC transmembrane type-1" evidence="9">
    <location>
        <begin position="27"/>
        <end position="312"/>
    </location>
</feature>
<protein>
    <submittedName>
        <fullName evidence="10">ABC transporter ATP-binding protein/permease</fullName>
    </submittedName>
</protein>
<keyword evidence="4 10" id="KW-0067">ATP-binding</keyword>
<dbReference type="RefSeq" id="WP_257560892.1">
    <property type="nucleotide sequence ID" value="NZ_JANKBY010000496.1"/>
</dbReference>
<dbReference type="PANTHER" id="PTHR24221:SF646">
    <property type="entry name" value="HAEMOLYSIN SECRETION ATP-BINDING PROTEIN"/>
    <property type="match status" value="1"/>
</dbReference>
<proteinExistence type="predicted"/>
<dbReference type="InterPro" id="IPR011527">
    <property type="entry name" value="ABC1_TM_dom"/>
</dbReference>
<evidence type="ECO:0000313" key="10">
    <source>
        <dbReference type="EMBL" id="MCR1825001.1"/>
    </source>
</evidence>
<dbReference type="InterPro" id="IPR036640">
    <property type="entry name" value="ABC1_TM_sf"/>
</dbReference>
<comment type="caution">
    <text evidence="10">The sequence shown here is derived from an EMBL/GenBank/DDBJ whole genome shotgun (WGS) entry which is preliminary data.</text>
</comment>
<name>A0A9X2S5T5_9FIRM</name>
<dbReference type="PROSITE" id="PS50929">
    <property type="entry name" value="ABC_TM1F"/>
    <property type="match status" value="1"/>
</dbReference>
<feature type="transmembrane region" description="Helical" evidence="7">
    <location>
        <begin position="63"/>
        <end position="88"/>
    </location>
</feature>
<feature type="transmembrane region" description="Helical" evidence="7">
    <location>
        <begin position="150"/>
        <end position="177"/>
    </location>
</feature>
<feature type="transmembrane region" description="Helical" evidence="7">
    <location>
        <begin position="251"/>
        <end position="274"/>
    </location>
</feature>
<organism evidence="10 11">
    <name type="scientific">Terrisporobacter muris</name>
    <dbReference type="NCBI Taxonomy" id="2963284"/>
    <lineage>
        <taxon>Bacteria</taxon>
        <taxon>Bacillati</taxon>
        <taxon>Bacillota</taxon>
        <taxon>Clostridia</taxon>
        <taxon>Peptostreptococcales</taxon>
        <taxon>Peptostreptococcaceae</taxon>
        <taxon>Terrisporobacter</taxon>
    </lineage>
</organism>
<evidence type="ECO:0000256" key="4">
    <source>
        <dbReference type="ARBA" id="ARBA00022840"/>
    </source>
</evidence>
<keyword evidence="2 7" id="KW-0812">Transmembrane</keyword>
<dbReference type="GO" id="GO:0140359">
    <property type="term" value="F:ABC-type transporter activity"/>
    <property type="evidence" value="ECO:0007669"/>
    <property type="project" value="InterPro"/>
</dbReference>